<feature type="region of interest" description="Disordered" evidence="2">
    <location>
        <begin position="39"/>
        <end position="173"/>
    </location>
</feature>
<feature type="domain" description="Remorin C-terminal" evidence="3">
    <location>
        <begin position="169"/>
        <end position="271"/>
    </location>
</feature>
<dbReference type="Proteomes" id="UP001346149">
    <property type="component" value="Unassembled WGS sequence"/>
</dbReference>
<organism evidence="4 5">
    <name type="scientific">Trapa natans</name>
    <name type="common">Water chestnut</name>
    <dbReference type="NCBI Taxonomy" id="22666"/>
    <lineage>
        <taxon>Eukaryota</taxon>
        <taxon>Viridiplantae</taxon>
        <taxon>Streptophyta</taxon>
        <taxon>Embryophyta</taxon>
        <taxon>Tracheophyta</taxon>
        <taxon>Spermatophyta</taxon>
        <taxon>Magnoliopsida</taxon>
        <taxon>eudicotyledons</taxon>
        <taxon>Gunneridae</taxon>
        <taxon>Pentapetalae</taxon>
        <taxon>rosids</taxon>
        <taxon>malvids</taxon>
        <taxon>Myrtales</taxon>
        <taxon>Lythraceae</taxon>
        <taxon>Trapa</taxon>
    </lineage>
</organism>
<dbReference type="PANTHER" id="PTHR31471:SF51">
    <property type="entry name" value="REMORIN FAMILY PROTEIN"/>
    <property type="match status" value="1"/>
</dbReference>
<dbReference type="EMBL" id="JAXQNO010000024">
    <property type="protein sequence ID" value="KAK4762466.1"/>
    <property type="molecule type" value="Genomic_DNA"/>
</dbReference>
<feature type="compositionally biased region" description="Pro residues" evidence="2">
    <location>
        <begin position="117"/>
        <end position="132"/>
    </location>
</feature>
<evidence type="ECO:0000313" key="4">
    <source>
        <dbReference type="EMBL" id="KAK4762466.1"/>
    </source>
</evidence>
<comment type="similarity">
    <text evidence="1">Belongs to the remorin family.</text>
</comment>
<protein>
    <recommendedName>
        <fullName evidence="3">Remorin C-terminal domain-containing protein</fullName>
    </recommendedName>
</protein>
<evidence type="ECO:0000256" key="2">
    <source>
        <dbReference type="SAM" id="MobiDB-lite"/>
    </source>
</evidence>
<feature type="compositionally biased region" description="Polar residues" evidence="2">
    <location>
        <begin position="94"/>
        <end position="113"/>
    </location>
</feature>
<dbReference type="InterPro" id="IPR005516">
    <property type="entry name" value="Remorin_C"/>
</dbReference>
<evidence type="ECO:0000259" key="3">
    <source>
        <dbReference type="Pfam" id="PF03763"/>
    </source>
</evidence>
<gene>
    <name evidence="4" type="ORF">SAY86_008234</name>
</gene>
<dbReference type="AlphaFoldDB" id="A0AAN7QAB0"/>
<feature type="compositionally biased region" description="Low complexity" evidence="2">
    <location>
        <begin position="153"/>
        <end position="166"/>
    </location>
</feature>
<accession>A0AAN7QAB0</accession>
<keyword evidence="5" id="KW-1185">Reference proteome</keyword>
<evidence type="ECO:0000256" key="1">
    <source>
        <dbReference type="ARBA" id="ARBA00005711"/>
    </source>
</evidence>
<name>A0AAN7QAB0_TRANT</name>
<proteinExistence type="inferred from homology"/>
<sequence>MWCGSSRGGVMSDSDDDDFKAAAVAAAAFAVNALEEYSNGMITEKKPPSPGPPAASLMEDKATQPLEPDASPPRTSGEASREKSDIISMGGSGAQETANLQRPSPLFDSTSHQIPYLLPPPPPPPPPLPAPLFPKNFSTIGPKISSPRPDKLSTPSSQSPHPRSSSRGNTMAEVWEMTEMEKIRERYEKLNETIASWEEGKKKKAKARLDRTESGPPQRRLKAMERFNEEMESIEQIAGGARTQAERRQKKEVLKVKKKADEYRRTGKFPRTCLCF</sequence>
<dbReference type="Pfam" id="PF03763">
    <property type="entry name" value="Remorin_C"/>
    <property type="match status" value="1"/>
</dbReference>
<comment type="caution">
    <text evidence="4">The sequence shown here is derived from an EMBL/GenBank/DDBJ whole genome shotgun (WGS) entry which is preliminary data.</text>
</comment>
<evidence type="ECO:0000313" key="5">
    <source>
        <dbReference type="Proteomes" id="UP001346149"/>
    </source>
</evidence>
<dbReference type="PANTHER" id="PTHR31471">
    <property type="entry name" value="OS02G0116800 PROTEIN"/>
    <property type="match status" value="1"/>
</dbReference>
<reference evidence="4 5" key="1">
    <citation type="journal article" date="2023" name="Hortic Res">
        <title>Pangenome of water caltrop reveals structural variations and asymmetric subgenome divergence after allopolyploidization.</title>
        <authorList>
            <person name="Zhang X."/>
            <person name="Chen Y."/>
            <person name="Wang L."/>
            <person name="Yuan Y."/>
            <person name="Fang M."/>
            <person name="Shi L."/>
            <person name="Lu R."/>
            <person name="Comes H.P."/>
            <person name="Ma Y."/>
            <person name="Chen Y."/>
            <person name="Huang G."/>
            <person name="Zhou Y."/>
            <person name="Zheng Z."/>
            <person name="Qiu Y."/>
        </authorList>
    </citation>
    <scope>NUCLEOTIDE SEQUENCE [LARGE SCALE GENOMIC DNA]</scope>
    <source>
        <strain evidence="4">F231</strain>
    </source>
</reference>